<feature type="transmembrane region" description="Helical" evidence="6">
    <location>
        <begin position="194"/>
        <end position="225"/>
    </location>
</feature>
<organism evidence="7 8">
    <name type="scientific">Brevundimonas abyssalis TAR-001</name>
    <dbReference type="NCBI Taxonomy" id="1391729"/>
    <lineage>
        <taxon>Bacteria</taxon>
        <taxon>Pseudomonadati</taxon>
        <taxon>Pseudomonadota</taxon>
        <taxon>Alphaproteobacteria</taxon>
        <taxon>Caulobacterales</taxon>
        <taxon>Caulobacteraceae</taxon>
        <taxon>Brevundimonas</taxon>
    </lineage>
</organism>
<keyword evidence="8" id="KW-1185">Reference proteome</keyword>
<dbReference type="OrthoDB" id="9762833at2"/>
<dbReference type="PANTHER" id="PTHR42948:SF1">
    <property type="entry name" value="TRANSPORTER"/>
    <property type="match status" value="1"/>
</dbReference>
<keyword evidence="3 6" id="KW-0812">Transmembrane</keyword>
<feature type="transmembrane region" description="Helical" evidence="6">
    <location>
        <begin position="245"/>
        <end position="263"/>
    </location>
</feature>
<evidence type="ECO:0000313" key="7">
    <source>
        <dbReference type="EMBL" id="GAD59469.1"/>
    </source>
</evidence>
<dbReference type="InterPro" id="IPR000175">
    <property type="entry name" value="Na/ntran_symport"/>
</dbReference>
<keyword evidence="5 6" id="KW-0472">Membrane</keyword>
<protein>
    <submittedName>
        <fullName evidence="7">Sodium-dependent transporter family protein</fullName>
    </submittedName>
</protein>
<evidence type="ECO:0000256" key="1">
    <source>
        <dbReference type="ARBA" id="ARBA00004141"/>
    </source>
</evidence>
<dbReference type="PRINTS" id="PR00176">
    <property type="entry name" value="NANEUSMPORT"/>
</dbReference>
<evidence type="ECO:0000256" key="6">
    <source>
        <dbReference type="SAM" id="Phobius"/>
    </source>
</evidence>
<keyword evidence="2" id="KW-0813">Transport</keyword>
<dbReference type="RefSeq" id="WP_021697564.1">
    <property type="nucleotide sequence ID" value="NZ_BATC01000028.1"/>
</dbReference>
<dbReference type="PANTHER" id="PTHR42948">
    <property type="entry name" value="TRANSPORTER"/>
    <property type="match status" value="1"/>
</dbReference>
<comment type="caution">
    <text evidence="7">The sequence shown here is derived from an EMBL/GenBank/DDBJ whole genome shotgun (WGS) entry which is preliminary data.</text>
</comment>
<feature type="transmembrane region" description="Helical" evidence="6">
    <location>
        <begin position="45"/>
        <end position="65"/>
    </location>
</feature>
<name>A0A8E0TRM0_9CAUL</name>
<feature type="transmembrane region" description="Helical" evidence="6">
    <location>
        <begin position="275"/>
        <end position="300"/>
    </location>
</feature>
<dbReference type="Pfam" id="PF00209">
    <property type="entry name" value="SNF"/>
    <property type="match status" value="2"/>
</dbReference>
<feature type="transmembrane region" description="Helical" evidence="6">
    <location>
        <begin position="96"/>
        <end position="121"/>
    </location>
</feature>
<dbReference type="NCBIfam" id="NF037979">
    <property type="entry name" value="Na_transp"/>
    <property type="match status" value="1"/>
</dbReference>
<feature type="transmembrane region" description="Helical" evidence="6">
    <location>
        <begin position="452"/>
        <end position="475"/>
    </location>
</feature>
<evidence type="ECO:0000313" key="8">
    <source>
        <dbReference type="Proteomes" id="UP000016569"/>
    </source>
</evidence>
<proteinExistence type="predicted"/>
<dbReference type="InterPro" id="IPR037272">
    <property type="entry name" value="SNS_sf"/>
</dbReference>
<dbReference type="SUPFAM" id="SSF161070">
    <property type="entry name" value="SNF-like"/>
    <property type="match status" value="1"/>
</dbReference>
<feature type="transmembrane region" description="Helical" evidence="6">
    <location>
        <begin position="320"/>
        <end position="353"/>
    </location>
</feature>
<reference evidence="8" key="1">
    <citation type="journal article" date="2013" name="Genome Announc.">
        <title>Draft Genome Sequence of the Dimorphic Prosthecate Bacterium Brevundimonas abyssalis TAR-001T.</title>
        <authorList>
            <person name="Tsubouchi T."/>
            <person name="Nishi S."/>
            <person name="Usui K."/>
            <person name="Shimane Y."/>
            <person name="Takaki Y."/>
            <person name="Maruyama T."/>
            <person name="Hatada Y."/>
        </authorList>
    </citation>
    <scope>NUCLEOTIDE SEQUENCE [LARGE SCALE GENOMIC DNA]</scope>
    <source>
        <strain evidence="8">TAR-001</strain>
    </source>
</reference>
<dbReference type="Proteomes" id="UP000016569">
    <property type="component" value="Unassembled WGS sequence"/>
</dbReference>
<dbReference type="PROSITE" id="PS50267">
    <property type="entry name" value="NA_NEUROTRAN_SYMP_3"/>
    <property type="match status" value="1"/>
</dbReference>
<dbReference type="EMBL" id="BATC01000028">
    <property type="protein sequence ID" value="GAD59469.1"/>
    <property type="molecule type" value="Genomic_DNA"/>
</dbReference>
<sequence>MIATTPPGQARWSSRAAFVLAATGSAVGLGNLWRFPTEAGMNGGGAFVFFYILFVALIAAPLLLSETLIGRHGQRSTIGSAAYLARQSGASPAWSALAVVGLIANTLILTFYGVVAGWVIYFVGSTGMDLFGTIAAGQPLAGAYADSTVEGISLLMPNLFANPGLLVAMQAVFVVLTVWIVARGVKGGIEAAAVWLMPAFFILLIAITIYAAITGDFGAALTFLFTPDFERALQPGVLSSALGQAFFSLSLGGGAMIAYGAYASRDTNMGSTSGVIAFADTSVAIIAGLAIFPIVFSVGLQPDAGPTLMFQTLPAAFHSMPGGAIVGFLFFVLAFFAALTSSVSLLEISVAWVTEKFRMTRVNAAVMMGVIVFAVGLLSALSFNILADQRPIPFVPGFENAGWFDAIDGITSRLLLPLSGLITAIFIGWVADRKLVNAETGLSGPVLVAWRFLIAWVCPLAVAAILVIGLFPSLLG</sequence>
<feature type="transmembrane region" description="Helical" evidence="6">
    <location>
        <begin position="414"/>
        <end position="431"/>
    </location>
</feature>
<accession>A0A8E0TRM0</accession>
<evidence type="ECO:0000256" key="4">
    <source>
        <dbReference type="ARBA" id="ARBA00022989"/>
    </source>
</evidence>
<evidence type="ECO:0000256" key="2">
    <source>
        <dbReference type="ARBA" id="ARBA00022448"/>
    </source>
</evidence>
<dbReference type="InterPro" id="IPR047218">
    <property type="entry name" value="YocR/YhdH-like"/>
</dbReference>
<keyword evidence="4 6" id="KW-1133">Transmembrane helix</keyword>
<comment type="subcellular location">
    <subcellularLocation>
        <location evidence="1">Membrane</location>
        <topology evidence="1">Multi-pass membrane protein</topology>
    </subcellularLocation>
</comment>
<evidence type="ECO:0000256" key="5">
    <source>
        <dbReference type="ARBA" id="ARBA00023136"/>
    </source>
</evidence>
<gene>
    <name evidence="7" type="ORF">MBEBAB_1719</name>
</gene>
<dbReference type="GO" id="GO:0016020">
    <property type="term" value="C:membrane"/>
    <property type="evidence" value="ECO:0007669"/>
    <property type="project" value="UniProtKB-SubCell"/>
</dbReference>
<feature type="transmembrane region" description="Helical" evidence="6">
    <location>
        <begin position="164"/>
        <end position="182"/>
    </location>
</feature>
<feature type="transmembrane region" description="Helical" evidence="6">
    <location>
        <begin position="12"/>
        <end position="33"/>
    </location>
</feature>
<feature type="transmembrane region" description="Helical" evidence="6">
    <location>
        <begin position="365"/>
        <end position="387"/>
    </location>
</feature>
<evidence type="ECO:0000256" key="3">
    <source>
        <dbReference type="ARBA" id="ARBA00022692"/>
    </source>
</evidence>
<dbReference type="AlphaFoldDB" id="A0A8E0TRM0"/>
<dbReference type="CDD" id="cd10336">
    <property type="entry name" value="SLC6sbd_Tyt1-Like"/>
    <property type="match status" value="1"/>
</dbReference>